<dbReference type="Pfam" id="PF18199">
    <property type="entry name" value="Dynein_C"/>
    <property type="match status" value="1"/>
</dbReference>
<evidence type="ECO:0000256" key="5">
    <source>
        <dbReference type="ARBA" id="ARBA00022741"/>
    </source>
</evidence>
<feature type="domain" description="Dynein heavy chain linker" evidence="17">
    <location>
        <begin position="528"/>
        <end position="927"/>
    </location>
</feature>
<dbReference type="InterPro" id="IPR004273">
    <property type="entry name" value="Dynein_heavy_D6_P-loop"/>
</dbReference>
<keyword evidence="8 13" id="KW-0175">Coiled coil</keyword>
<dbReference type="Pfam" id="PF08393">
    <property type="entry name" value="DHC_N2"/>
    <property type="match status" value="1"/>
</dbReference>
<keyword evidence="11" id="KW-0206">Cytoskeleton</keyword>
<dbReference type="PANTHER" id="PTHR45703">
    <property type="entry name" value="DYNEIN HEAVY CHAIN"/>
    <property type="match status" value="1"/>
</dbReference>
<dbReference type="Gene3D" id="3.20.180.20">
    <property type="entry name" value="Dynein heavy chain, N-terminal domain 2"/>
    <property type="match status" value="1"/>
</dbReference>
<dbReference type="InterPro" id="IPR041589">
    <property type="entry name" value="DNAH3_AAA_lid_1"/>
</dbReference>
<dbReference type="InterPro" id="IPR041228">
    <property type="entry name" value="Dynein_C"/>
</dbReference>
<feature type="coiled-coil region" evidence="13">
    <location>
        <begin position="2579"/>
        <end position="2627"/>
    </location>
</feature>
<dbReference type="Gene3D" id="1.10.8.720">
    <property type="entry name" value="Region D6 of dynein motor"/>
    <property type="match status" value="1"/>
</dbReference>
<feature type="domain" description="Dynein heavy chain AAA lid" evidence="24">
    <location>
        <begin position="3511"/>
        <end position="3647"/>
    </location>
</feature>
<dbReference type="Pfam" id="PF03028">
    <property type="entry name" value="Dynein_heavy"/>
    <property type="match status" value="1"/>
</dbReference>
<dbReference type="InterPro" id="IPR026983">
    <property type="entry name" value="DHC"/>
</dbReference>
<dbReference type="Pfam" id="PF12774">
    <property type="entry name" value="AAA_6"/>
    <property type="match status" value="1"/>
</dbReference>
<keyword evidence="7" id="KW-0243">Dynein</keyword>
<feature type="domain" description="Dynein heavy chain AAA 5 extension" evidence="22">
    <location>
        <begin position="1579"/>
        <end position="1698"/>
    </location>
</feature>
<feature type="domain" description="Dynein heavy chain hydrolytic ATP-binding dynein motor region" evidence="18">
    <location>
        <begin position="1072"/>
        <end position="1404"/>
    </location>
</feature>
<organism evidence="26 27">
    <name type="scientific">Tetraparma gracilis</name>
    <dbReference type="NCBI Taxonomy" id="2962635"/>
    <lineage>
        <taxon>Eukaryota</taxon>
        <taxon>Sar</taxon>
        <taxon>Stramenopiles</taxon>
        <taxon>Ochrophyta</taxon>
        <taxon>Bolidophyceae</taxon>
        <taxon>Parmales</taxon>
        <taxon>Triparmaceae</taxon>
        <taxon>Tetraparma</taxon>
    </lineage>
</organism>
<dbReference type="Gene3D" id="1.20.1270.280">
    <property type="match status" value="1"/>
</dbReference>
<feature type="coiled-coil region" evidence="13">
    <location>
        <begin position="397"/>
        <end position="450"/>
    </location>
</feature>
<dbReference type="Gene3D" id="1.20.920.20">
    <property type="match status" value="1"/>
</dbReference>
<dbReference type="Gene3D" id="1.20.140.100">
    <property type="entry name" value="Dynein heavy chain, N-terminal domain 2"/>
    <property type="match status" value="1"/>
</dbReference>
<feature type="domain" description="Dynein heavy chain AAA module D4" evidence="20">
    <location>
        <begin position="2066"/>
        <end position="2325"/>
    </location>
</feature>
<dbReference type="Gene3D" id="6.10.140.1060">
    <property type="match status" value="1"/>
</dbReference>
<evidence type="ECO:0000259" key="18">
    <source>
        <dbReference type="Pfam" id="PF12774"/>
    </source>
</evidence>
<accession>A0ABQ6NA29</accession>
<evidence type="ECO:0000256" key="11">
    <source>
        <dbReference type="ARBA" id="ARBA00023212"/>
    </source>
</evidence>
<feature type="domain" description="Dynein heavy chain coiled coil stalk" evidence="19">
    <location>
        <begin position="2339"/>
        <end position="2699"/>
    </location>
</feature>
<comment type="similarity">
    <text evidence="2">Belongs to the dynein heavy chain family.</text>
</comment>
<dbReference type="InterPro" id="IPR043157">
    <property type="entry name" value="Dynein_AAA1S"/>
</dbReference>
<keyword evidence="9" id="KW-0969">Cilium</keyword>
<evidence type="ECO:0000256" key="13">
    <source>
        <dbReference type="SAM" id="Coils"/>
    </source>
</evidence>
<dbReference type="PANTHER" id="PTHR45703:SF8">
    <property type="entry name" value="DYNEINS HEAVY CHAIN"/>
    <property type="match status" value="1"/>
</dbReference>
<evidence type="ECO:0000256" key="9">
    <source>
        <dbReference type="ARBA" id="ARBA00023069"/>
    </source>
</evidence>
<dbReference type="Gene3D" id="3.10.490.20">
    <property type="match status" value="1"/>
</dbReference>
<evidence type="ECO:0000259" key="21">
    <source>
        <dbReference type="Pfam" id="PF12781"/>
    </source>
</evidence>
<evidence type="ECO:0000256" key="14">
    <source>
        <dbReference type="SAM" id="Phobius"/>
    </source>
</evidence>
<dbReference type="InterPro" id="IPR041658">
    <property type="entry name" value="AAA_lid_11"/>
</dbReference>
<evidence type="ECO:0000256" key="3">
    <source>
        <dbReference type="ARBA" id="ARBA00022490"/>
    </source>
</evidence>
<evidence type="ECO:0000259" key="23">
    <source>
        <dbReference type="Pfam" id="PF17857"/>
    </source>
</evidence>
<keyword evidence="6" id="KW-0067">ATP-binding</keyword>
<dbReference type="Proteomes" id="UP001165060">
    <property type="component" value="Unassembled WGS sequence"/>
</dbReference>
<dbReference type="InterPro" id="IPR042228">
    <property type="entry name" value="Dynein_linker_3"/>
</dbReference>
<feature type="domain" description="Dynein heavy chain 3 AAA+ lid" evidence="23">
    <location>
        <begin position="1920"/>
        <end position="2002"/>
    </location>
</feature>
<comment type="caution">
    <text evidence="26">The sequence shown here is derived from an EMBL/GenBank/DDBJ whole genome shotgun (WGS) entry which is preliminary data.</text>
</comment>
<dbReference type="Pfam" id="PF12781">
    <property type="entry name" value="AAA_9"/>
    <property type="match status" value="1"/>
</dbReference>
<feature type="domain" description="Dynein heavy chain C-terminal" evidence="25">
    <location>
        <begin position="3657"/>
        <end position="3980"/>
    </location>
</feature>
<dbReference type="Pfam" id="PF12780">
    <property type="entry name" value="AAA_8"/>
    <property type="match status" value="1"/>
</dbReference>
<proteinExistence type="inferred from homology"/>
<dbReference type="InterPro" id="IPR042219">
    <property type="entry name" value="AAA_lid_11_sf"/>
</dbReference>
<dbReference type="Pfam" id="PF17857">
    <property type="entry name" value="AAA_lid_1"/>
    <property type="match status" value="1"/>
</dbReference>
<dbReference type="SUPFAM" id="SSF52540">
    <property type="entry name" value="P-loop containing nucleoside triphosphate hydrolases"/>
    <property type="match status" value="4"/>
</dbReference>
<evidence type="ECO:0000256" key="6">
    <source>
        <dbReference type="ARBA" id="ARBA00022840"/>
    </source>
</evidence>
<feature type="transmembrane region" description="Helical" evidence="14">
    <location>
        <begin position="132"/>
        <end position="154"/>
    </location>
</feature>
<dbReference type="Gene3D" id="3.40.50.300">
    <property type="entry name" value="P-loop containing nucleotide triphosphate hydrolases"/>
    <property type="match status" value="5"/>
</dbReference>
<feature type="domain" description="ATPase dynein-related AAA" evidence="16">
    <location>
        <begin position="1435"/>
        <end position="1536"/>
    </location>
</feature>
<keyword evidence="12" id="KW-0966">Cell projection</keyword>
<feature type="transmembrane region" description="Helical" evidence="14">
    <location>
        <begin position="230"/>
        <end position="254"/>
    </location>
</feature>
<dbReference type="InterPro" id="IPR011704">
    <property type="entry name" value="ATPase_dyneun-rel_AAA"/>
</dbReference>
<evidence type="ECO:0000256" key="4">
    <source>
        <dbReference type="ARBA" id="ARBA00022701"/>
    </source>
</evidence>
<evidence type="ECO:0000256" key="7">
    <source>
        <dbReference type="ARBA" id="ARBA00023017"/>
    </source>
</evidence>
<protein>
    <recommendedName>
        <fullName evidence="28">Dynein heavy chain</fullName>
    </recommendedName>
</protein>
<evidence type="ECO:0000259" key="15">
    <source>
        <dbReference type="Pfam" id="PF03028"/>
    </source>
</evidence>
<feature type="transmembrane region" description="Helical" evidence="14">
    <location>
        <begin position="85"/>
        <end position="112"/>
    </location>
</feature>
<dbReference type="Gene3D" id="1.10.8.710">
    <property type="match status" value="1"/>
</dbReference>
<evidence type="ECO:0000313" key="26">
    <source>
        <dbReference type="EMBL" id="GMI52230.1"/>
    </source>
</evidence>
<dbReference type="InterPro" id="IPR013602">
    <property type="entry name" value="Dynein_heavy_linker"/>
</dbReference>
<keyword evidence="27" id="KW-1185">Reference proteome</keyword>
<dbReference type="Pfam" id="PF12777">
    <property type="entry name" value="MT"/>
    <property type="match status" value="1"/>
</dbReference>
<evidence type="ECO:0000256" key="10">
    <source>
        <dbReference type="ARBA" id="ARBA00023175"/>
    </source>
</evidence>
<dbReference type="Gene3D" id="1.20.58.1120">
    <property type="match status" value="1"/>
</dbReference>
<reference evidence="26 27" key="1">
    <citation type="journal article" date="2023" name="Commun. Biol.">
        <title>Genome analysis of Parmales, the sister group of diatoms, reveals the evolutionary specialization of diatoms from phago-mixotrophs to photoautotrophs.</title>
        <authorList>
            <person name="Ban H."/>
            <person name="Sato S."/>
            <person name="Yoshikawa S."/>
            <person name="Yamada K."/>
            <person name="Nakamura Y."/>
            <person name="Ichinomiya M."/>
            <person name="Sato N."/>
            <person name="Blanc-Mathieu R."/>
            <person name="Endo H."/>
            <person name="Kuwata A."/>
            <person name="Ogata H."/>
        </authorList>
    </citation>
    <scope>NUCLEOTIDE SEQUENCE [LARGE SCALE GENOMIC DNA]</scope>
</reference>
<dbReference type="InterPro" id="IPR027417">
    <property type="entry name" value="P-loop_NTPase"/>
</dbReference>
<evidence type="ECO:0000259" key="22">
    <source>
        <dbReference type="Pfam" id="PF17852"/>
    </source>
</evidence>
<keyword evidence="5" id="KW-0547">Nucleotide-binding</keyword>
<dbReference type="Pfam" id="PF17852">
    <property type="entry name" value="Dynein_AAA_lid"/>
    <property type="match status" value="1"/>
</dbReference>
<dbReference type="InterPro" id="IPR024317">
    <property type="entry name" value="Dynein_heavy_chain_D4_dom"/>
</dbReference>
<keyword evidence="3" id="KW-0963">Cytoplasm</keyword>
<dbReference type="InterPro" id="IPR024743">
    <property type="entry name" value="Dynein_HC_stalk"/>
</dbReference>
<gene>
    <name evidence="26" type="ORF">TeGR_g11120</name>
</gene>
<dbReference type="Gene3D" id="1.20.920.30">
    <property type="match status" value="1"/>
</dbReference>
<evidence type="ECO:0000259" key="16">
    <source>
        <dbReference type="Pfam" id="PF07728"/>
    </source>
</evidence>
<dbReference type="EMBL" id="BRYB01006580">
    <property type="protein sequence ID" value="GMI52230.1"/>
    <property type="molecule type" value="Genomic_DNA"/>
</dbReference>
<evidence type="ECO:0000259" key="24">
    <source>
        <dbReference type="Pfam" id="PF18198"/>
    </source>
</evidence>
<name>A0ABQ6NA29_9STRA</name>
<feature type="domain" description="Dynein heavy chain ATP-binding dynein motor region" evidence="21">
    <location>
        <begin position="2730"/>
        <end position="2951"/>
    </location>
</feature>
<keyword evidence="14" id="KW-0472">Membrane</keyword>
<dbReference type="Pfam" id="PF12775">
    <property type="entry name" value="AAA_7"/>
    <property type="match status" value="1"/>
</dbReference>
<dbReference type="InterPro" id="IPR043160">
    <property type="entry name" value="Dynein_C_barrel"/>
</dbReference>
<evidence type="ECO:0000259" key="25">
    <source>
        <dbReference type="Pfam" id="PF18199"/>
    </source>
</evidence>
<keyword evidence="14" id="KW-1133">Transmembrane helix</keyword>
<evidence type="ECO:0000256" key="2">
    <source>
        <dbReference type="ARBA" id="ARBA00008887"/>
    </source>
</evidence>
<keyword evidence="4" id="KW-0493">Microtubule</keyword>
<dbReference type="InterPro" id="IPR041466">
    <property type="entry name" value="Dynein_AAA5_ext"/>
</dbReference>
<evidence type="ECO:0000256" key="12">
    <source>
        <dbReference type="ARBA" id="ARBA00023273"/>
    </source>
</evidence>
<dbReference type="Pfam" id="PF18198">
    <property type="entry name" value="AAA_lid_11"/>
    <property type="match status" value="1"/>
</dbReference>
<dbReference type="Gene3D" id="1.10.472.130">
    <property type="match status" value="1"/>
</dbReference>
<evidence type="ECO:0000259" key="20">
    <source>
        <dbReference type="Pfam" id="PF12780"/>
    </source>
</evidence>
<dbReference type="InterPro" id="IPR042222">
    <property type="entry name" value="Dynein_2_N"/>
</dbReference>
<sequence length="3985" mass="441199">MTEREFSAASSSTNKIVPVDVVSDSPLPPSQSSDHPSLVGNLANHVLGAWSVSPTSTTVVFEPRLDHGVILDGWTLKDRIRKNDLLRWIVEGFIQPIAAFAHYVLGALVVAWGPFAIAALTGQGNDLGAPPLLSKAALAVLVAQQTGTLLFYLIMALDYNLGTVCLLLRNAKMTLAVNLGTRLLYTVTAIIYFPSPSNVVCLVQVMVSTAHLCLSDALKVTQLMRLSKTAYAGISGHTVAGFFNGVTWVAGFLLEVARHFAIIKYLADSDDVREVAVLPARLLGSELVLTNLNVMNVTFSTSMILTARAMWVTFANSGQRFVGIHACAVNGYTALLVAFMDLGKVSPHQKATGLSGKVSWVKRQCGAGVDCLWLAKRRGHKAIVDHLLAMPAVQEEIARFEVALVAKHEELAEAEKERNAAAEAARLKAEEEERLRLEEERKLKEFLKQQANFRDECIKHDNQVKLYKKEVEKKEFILHATGVQPSLDLIETCKKAHATELKGHQIFITKSKPLELEDALKKSTGALEAVTEFLDQFTSLWELHKETDAYITTCSAQLWAELKPDEMEEGSRGLVTRVKKLPKPLKETDAYVGLDGIAKGFFKVTPLVGSLCTPAMRERHWTEIMNGCGTTFTLPANDPDMTLQTMLDLDLGSAKNSALVEEVTDKASKEAKQEVQLATLNETWTKVDLQCTMYKDSGDFEALEADLLVLQGMVASRYDFWKEKSTNWQKQLVTLSDVLATLSELQRMWAYLEPLFIQSDEVKKELPEAAKKFAVVDAEVRSALKQMWADKNAAIAANKDGLLKSLESMVVSHELCKKALSDFIDGKRRLFPRFYFVSEADLLDILSNASNPAIIMKHVDKVCLQTKTFEIDSPPAGKRPTASRWISGVGVETCAFEPPIPLEGKVEDYMGAALDGQMSSLGKCLKRSYARYSTQPRGEWLLDGKEGNRSDPVMIALLCATMNYVKETEAAQAAILAGSDPNAMDKNSDQIKNQLKELIVITSGKLDKSDRMRVMVMITMDAHSRDIVEKLIFEKALATDDFQWQAQLKQKIEDDGDKAKGKGYILNASFYYDFEYLGNGGRLVVTPLTDRIYVTATQALHLSMGCAPAGPAGTGKTESTKDLANALGKCCYVFNCSPEMDYQSLGNIFKGLSSSGAWGCFDEFNRLIPEVLSVCSVQYKCVTDGIKMHKHAPLGSEKIMIEGDMVSLNQTTGAYITMNPGYLGRSALPEGLKALFRPMTVMVPDLVLICENMMMAEGFTTAKSLATKFFTLYNLLKDLLSKQEHYDWGLRAIKSVLVVAGQLKRGDPDASEDAVLMRALRDFNVPKIVQVDEIVFHGLLGDLFPGLNPERKVDLELQDCVLKACETLKLHPDPTFVLKCVQLDELLAIRHCVFTMGPPTAGKSTCTLCLQEARKIKYPTPFESERGGPVKIVDVNPKTMDTQDLYGYINLATRDWKDGLLSTIMRDLSQIDDEFPKWILLDGDLDANWIESMNSVMDDNRMLTLASNERIPLKPHMRMIFEIRDLTYATPATVSRAGILYISTDTGFQWRAVVASWIKTLPDTEWLGAGATEQVLETLTKCFEDYVPETLRVLKKEMITLVPYFETSLVMSLLRLLQGVLTPEICSAPRSLESNFVFCAIWAFGSSLGIGDDGTDYKAKFSDWWKSHQSSRGVAFPPRGTVFDYWLDPKSNVFEEWNKSPVFKDVKFDSKTMSMSELTVPTGETASVDFWMKSLVGNSYPVMLCGGAGQGKTQLINGMLGDLDKDTYQSLSVSMNFYSSGEALRSILEAPLVKLSGSTFGPSNGNTMILFIDDLNLPMVDAYNTQSGISLMRQHMDYGHWYDIQKLTLKTIVRCQYVAAMNPTAGSFLINPRLQRWFTAFGVSAPNENSILTIFNTFLLGHFESHGFEKAIVGICEDVIKGTLNVHNAVSSTFRKTAANFHYVFNLRHLASVFGGLLMTTPARFNTAEKFANVWLHECERVYADRLVSPEHQAQFQELVQKQAKLAMPSYNFSKFSGENATPLLFNHFMDGLGEDPVYDMVASVDVLKKSLDAALEDYNETNAVMDLVLFEDAMRHVCRITRVINNTAGHCMLVGVGGSGKQSLSRLSAHICGFKPMSITITNTYGINDLKADIQAMYRIAGVKQEGVMWLFTDNQIVDEKFLVYMNDLLSSGKISDLYAQDELDAVCNDCVSKAKAAGAGLDPAGLYEYFISQVRANLHVVLCFSPIGDAFRNRCLKFPALVNCCTIDWFQPWPEEALASVALRFVADMDLGTEEIKLGITKFFPASFSTVNEAAKVFKRKENRTVYTTPKSYLELLSGYSKLLEAKRKENDTASFRLANGVAKLKECGDSVDALKADLAIMVEDANGKAEKSAGIAKVVSEEKAVVEFETDKANEEAAKVAIIQKEVTECMDSAEKDLANAIPAVEAAMAALDTVQLKDLQSCKGMSTPPPGVAEVFAAVMTLFAGTPLNSAKSFKVQKSGKMKDDDKNWGAAKKTIFSDVKGFLEDCKGIKQAFDDKQVPEVNWKEVRQYLAMDFFKPEIIMTKNSAAAGVCNFVINIVMYYDIVSQVEPKKKLVAEMTIKLENANTKLAEVNAQVKELQEKLAVLTAELNEANETKATAEATVAKGMSKLDMANRLIAALSSENVRWNQGVKDLAANKYLLIGDALLGAAFISYVGPFTKPYRDDLVKNKWLPILMTADDGNPLPMMMPADPLNTLTTDAEVALWNSKGLPADPVSTENGSIVCRSARYPLMIDPQLQGVAWVKSFANSEDKPLQIARLGNKDLLTKMKVALESGFPMLIENMGEAIDAIIMPVIQRSTFKRGGALWTKLGEDEVEFNPNFRLYMHTKLSNPNYAPEIQAECTLVNFAVTPEGLEDQLLALVVRKERPELASQKAGLIHQANEFMVKIAELEDGILKGLAEAEGDITEDVALIEGLEESKRVANDIADKLAAGKKTAISINKTSEKYRPVARRGAQLFFIMNELVKIHTYYIYSLNAFVVVFQTGIEKVQHEDKEAESAGKPKGKMSMLKKLKSNVKKIIMTQRFGWNNDILGEAFRASPADLKAADKANKDHHSAPGSDAMANMMGGLMLNMQQKKAAEAAKMCKVGDLCDVEVFGVGKVLEIREDGMYVIEMTDMKMGNGKPALMYCKKDQIEKTIDYKTRCKKLYETITSTTFNYIRRGLFEKDKLTVVSLFALTLQIADKQINKGIVDSMLLNKLKANEAEPTEENPDGGSLVTSAVTDWLPDLNLQQTLGLEDGAISELVPEFATLHESLEANAAEWKEWYNHSAPEGVPCPGALANLDDQARLVFVRAMRPDRATFAMSNYISKTMGQEYVFQNPFDMKTTYQESSASTPMFFVLFPGVDPTPMVEALGKNLGISTEAGTFVNISMGQGQEANAENMLEKMSQKGGWVMLQNVHLMQSWLTKLDRKLEVCAETAHQDFRCFVSGEPPGFAYQSNVPESLLQCCIKVANEAPSDLKSNIVRAFSLYSDEYLEECTKKNEYKACLYTLCFFHSVMVGRIRFGQIGWSRKYSFNTGDLMICSDVCKNYLNDNEVVPWKDLRYIFGEIMYGGHITDFWDRQVDNTYLAVLMQPDIVMSEGVFAPGFTSPNPEGMKFADYITNTKDKLPPEAPPLYGLHPNSEIAYLMGATSDMFGTILRLSAGSGGGDGDAGGGVKDTITTILEGLPALFDLITLDERAEEFLTGPQAPYVLVVKQECGRMNILINTIASTLDELTKGLAGALNMTQPMEDLLTALTIFEVPGRNPYSKASWELVAWPSTKGLMSWYADTQLRVEQLVEWTGTLQLPFSLWIGALFNPTSFLTAIKQVVSRSTGSALDQMSTETHVTTLQQKEDAKGYPQDGAYVHGIYMEGARWNVEGYDETDVSGTSCKGAVAESKPKELYPLMPLIYIKAVQIQSDWDPQAVGYIRPEPHLYNCPVYYTTYRGHVFIFTATLTVDQLDRNRCTLAGVAMLFSLDA</sequence>
<evidence type="ECO:0000259" key="19">
    <source>
        <dbReference type="Pfam" id="PF12777"/>
    </source>
</evidence>
<evidence type="ECO:0008006" key="28">
    <source>
        <dbReference type="Google" id="ProtNLM"/>
    </source>
</evidence>
<evidence type="ECO:0000259" key="17">
    <source>
        <dbReference type="Pfam" id="PF08393"/>
    </source>
</evidence>
<comment type="subcellular location">
    <subcellularLocation>
        <location evidence="1">Cytoplasm</location>
        <location evidence="1">Cytoskeleton</location>
        <location evidence="1">Cilium axoneme</location>
    </subcellularLocation>
</comment>
<dbReference type="InterPro" id="IPR035706">
    <property type="entry name" value="AAA_9"/>
</dbReference>
<evidence type="ECO:0000313" key="27">
    <source>
        <dbReference type="Proteomes" id="UP001165060"/>
    </source>
</evidence>
<evidence type="ECO:0000256" key="1">
    <source>
        <dbReference type="ARBA" id="ARBA00004430"/>
    </source>
</evidence>
<keyword evidence="14" id="KW-0812">Transmembrane</keyword>
<dbReference type="InterPro" id="IPR035699">
    <property type="entry name" value="AAA_6"/>
</dbReference>
<evidence type="ECO:0000256" key="8">
    <source>
        <dbReference type="ARBA" id="ARBA00023054"/>
    </source>
</evidence>
<feature type="domain" description="Dynein heavy chain region D6 P-loop" evidence="15">
    <location>
        <begin position="3358"/>
        <end position="3477"/>
    </location>
</feature>
<dbReference type="Pfam" id="PF07728">
    <property type="entry name" value="AAA_5"/>
    <property type="match status" value="1"/>
</dbReference>
<keyword evidence="10" id="KW-0505">Motor protein</keyword>
<dbReference type="Gene3D" id="1.10.8.1220">
    <property type="match status" value="1"/>
</dbReference>